<gene>
    <name evidence="2" type="ORF">C3K47_11620</name>
</gene>
<feature type="compositionally biased region" description="Polar residues" evidence="1">
    <location>
        <begin position="171"/>
        <end position="186"/>
    </location>
</feature>
<name>A0A2S5A260_9SPHI</name>
<organism evidence="2 3">
    <name type="scientific">Solitalea longa</name>
    <dbReference type="NCBI Taxonomy" id="2079460"/>
    <lineage>
        <taxon>Bacteria</taxon>
        <taxon>Pseudomonadati</taxon>
        <taxon>Bacteroidota</taxon>
        <taxon>Sphingobacteriia</taxon>
        <taxon>Sphingobacteriales</taxon>
        <taxon>Sphingobacteriaceae</taxon>
        <taxon>Solitalea</taxon>
    </lineage>
</organism>
<dbReference type="EMBL" id="PQVF01000007">
    <property type="protein sequence ID" value="POY36389.1"/>
    <property type="molecule type" value="Genomic_DNA"/>
</dbReference>
<keyword evidence="3" id="KW-1185">Reference proteome</keyword>
<comment type="caution">
    <text evidence="2">The sequence shown here is derived from an EMBL/GenBank/DDBJ whole genome shotgun (WGS) entry which is preliminary data.</text>
</comment>
<dbReference type="OrthoDB" id="800068at2"/>
<accession>A0A2S5A260</accession>
<proteinExistence type="predicted"/>
<dbReference type="RefSeq" id="WP_103789306.1">
    <property type="nucleotide sequence ID" value="NZ_PQVF01000007.1"/>
</dbReference>
<evidence type="ECO:0000313" key="2">
    <source>
        <dbReference type="EMBL" id="POY36389.1"/>
    </source>
</evidence>
<sequence>MAQNTPSKESVDNDLYFTNVKLSEKPVYSSSSQNTTPTEDQGTLTRYYDQNDPDYYYANRLSKFYYPNSYNAYFDDYYNPYYYHPGTSWSFGVNSYWGSPYYGASYGYSPYYMPSTYFSMSFGFGSPYYGYGYNPYYYNNYLGYYYNQPYYSGAYYPGYYVYNVAPTNTYSNYGPRSSTNGTNLNRPRTYRGNGDAYVPSNPRVNEVGSTNTRPAWRPDNATGTSQTPQSEARPRERSYDGGSSTRESRPTYVAPRSTEGSRSTGGERSSGGSNSGSARPRGRN</sequence>
<feature type="compositionally biased region" description="Polar residues" evidence="1">
    <location>
        <begin position="221"/>
        <end position="230"/>
    </location>
</feature>
<protein>
    <submittedName>
        <fullName evidence="2">Uncharacterized protein</fullName>
    </submittedName>
</protein>
<evidence type="ECO:0000313" key="3">
    <source>
        <dbReference type="Proteomes" id="UP000236893"/>
    </source>
</evidence>
<feature type="compositionally biased region" description="Low complexity" evidence="1">
    <location>
        <begin position="255"/>
        <end position="284"/>
    </location>
</feature>
<dbReference type="Proteomes" id="UP000236893">
    <property type="component" value="Unassembled WGS sequence"/>
</dbReference>
<feature type="region of interest" description="Disordered" evidence="1">
    <location>
        <begin position="171"/>
        <end position="284"/>
    </location>
</feature>
<dbReference type="AlphaFoldDB" id="A0A2S5A260"/>
<evidence type="ECO:0000256" key="1">
    <source>
        <dbReference type="SAM" id="MobiDB-lite"/>
    </source>
</evidence>
<reference evidence="2 3" key="1">
    <citation type="submission" date="2018-01" db="EMBL/GenBank/DDBJ databases">
        <authorList>
            <person name="Gaut B.S."/>
            <person name="Morton B.R."/>
            <person name="Clegg M.T."/>
            <person name="Duvall M.R."/>
        </authorList>
    </citation>
    <scope>NUCLEOTIDE SEQUENCE [LARGE SCALE GENOMIC DNA]</scope>
    <source>
        <strain evidence="2 3">HR-AV</strain>
    </source>
</reference>